<evidence type="ECO:0000313" key="2">
    <source>
        <dbReference type="Proteomes" id="UP000708208"/>
    </source>
</evidence>
<keyword evidence="2" id="KW-1185">Reference proteome</keyword>
<protein>
    <submittedName>
        <fullName evidence="1">Uncharacterized protein</fullName>
    </submittedName>
</protein>
<organism evidence="1 2">
    <name type="scientific">Allacma fusca</name>
    <dbReference type="NCBI Taxonomy" id="39272"/>
    <lineage>
        <taxon>Eukaryota</taxon>
        <taxon>Metazoa</taxon>
        <taxon>Ecdysozoa</taxon>
        <taxon>Arthropoda</taxon>
        <taxon>Hexapoda</taxon>
        <taxon>Collembola</taxon>
        <taxon>Symphypleona</taxon>
        <taxon>Sminthuridae</taxon>
        <taxon>Allacma</taxon>
    </lineage>
</organism>
<reference evidence="1" key="1">
    <citation type="submission" date="2021-06" db="EMBL/GenBank/DDBJ databases">
        <authorList>
            <person name="Hodson N. C."/>
            <person name="Mongue J. A."/>
            <person name="Jaron S. K."/>
        </authorList>
    </citation>
    <scope>NUCLEOTIDE SEQUENCE</scope>
</reference>
<dbReference type="Proteomes" id="UP000708208">
    <property type="component" value="Unassembled WGS sequence"/>
</dbReference>
<comment type="caution">
    <text evidence="1">The sequence shown here is derived from an EMBL/GenBank/DDBJ whole genome shotgun (WGS) entry which is preliminary data.</text>
</comment>
<proteinExistence type="predicted"/>
<sequence>AGVVNVSPTNRNIAIPAIEDQTCRPQIARSACDPGA</sequence>
<name>A0A8J2NSF3_9HEXA</name>
<accession>A0A8J2NSF3</accession>
<evidence type="ECO:0000313" key="1">
    <source>
        <dbReference type="EMBL" id="CAG7724247.1"/>
    </source>
</evidence>
<gene>
    <name evidence="1" type="ORF">AFUS01_LOCUS13281</name>
</gene>
<dbReference type="EMBL" id="CAJVCH010107524">
    <property type="protein sequence ID" value="CAG7724247.1"/>
    <property type="molecule type" value="Genomic_DNA"/>
</dbReference>
<feature type="non-terminal residue" evidence="1">
    <location>
        <position position="1"/>
    </location>
</feature>
<dbReference type="AlphaFoldDB" id="A0A8J2NSF3"/>